<dbReference type="Proteomes" id="UP001305647">
    <property type="component" value="Unassembled WGS sequence"/>
</dbReference>
<evidence type="ECO:0000313" key="1">
    <source>
        <dbReference type="EMBL" id="KAK4106444.1"/>
    </source>
</evidence>
<reference evidence="1" key="1">
    <citation type="journal article" date="2023" name="Mol. Phylogenet. Evol.">
        <title>Genome-scale phylogeny and comparative genomics of the fungal order Sordariales.</title>
        <authorList>
            <person name="Hensen N."/>
            <person name="Bonometti L."/>
            <person name="Westerberg I."/>
            <person name="Brannstrom I.O."/>
            <person name="Guillou S."/>
            <person name="Cros-Aarteil S."/>
            <person name="Calhoun S."/>
            <person name="Haridas S."/>
            <person name="Kuo A."/>
            <person name="Mondo S."/>
            <person name="Pangilinan J."/>
            <person name="Riley R."/>
            <person name="LaButti K."/>
            <person name="Andreopoulos B."/>
            <person name="Lipzen A."/>
            <person name="Chen C."/>
            <person name="Yan M."/>
            <person name="Daum C."/>
            <person name="Ng V."/>
            <person name="Clum A."/>
            <person name="Steindorff A."/>
            <person name="Ohm R.A."/>
            <person name="Martin F."/>
            <person name="Silar P."/>
            <person name="Natvig D.O."/>
            <person name="Lalanne C."/>
            <person name="Gautier V."/>
            <person name="Ament-Velasquez S.L."/>
            <person name="Kruys A."/>
            <person name="Hutchinson M.I."/>
            <person name="Powell A.J."/>
            <person name="Barry K."/>
            <person name="Miller A.N."/>
            <person name="Grigoriev I.V."/>
            <person name="Debuchy R."/>
            <person name="Gladieux P."/>
            <person name="Hiltunen Thoren M."/>
            <person name="Johannesson H."/>
        </authorList>
    </citation>
    <scope>NUCLEOTIDE SEQUENCE</scope>
    <source>
        <strain evidence="1">CBS 757.83</strain>
    </source>
</reference>
<evidence type="ECO:0000313" key="2">
    <source>
        <dbReference type="Proteomes" id="UP001305647"/>
    </source>
</evidence>
<reference evidence="1" key="2">
    <citation type="submission" date="2023-05" db="EMBL/GenBank/DDBJ databases">
        <authorList>
            <consortium name="Lawrence Berkeley National Laboratory"/>
            <person name="Steindorff A."/>
            <person name="Hensen N."/>
            <person name="Bonometti L."/>
            <person name="Westerberg I."/>
            <person name="Brannstrom I.O."/>
            <person name="Guillou S."/>
            <person name="Cros-Aarteil S."/>
            <person name="Calhoun S."/>
            <person name="Haridas S."/>
            <person name="Kuo A."/>
            <person name="Mondo S."/>
            <person name="Pangilinan J."/>
            <person name="Riley R."/>
            <person name="Labutti K."/>
            <person name="Andreopoulos B."/>
            <person name="Lipzen A."/>
            <person name="Chen C."/>
            <person name="Yanf M."/>
            <person name="Daum C."/>
            <person name="Ng V."/>
            <person name="Clum A."/>
            <person name="Ohm R."/>
            <person name="Martin F."/>
            <person name="Silar P."/>
            <person name="Natvig D."/>
            <person name="Lalanne C."/>
            <person name="Gautier V."/>
            <person name="Ament-Velasquez S.L."/>
            <person name="Kruys A."/>
            <person name="Hutchinson M.I."/>
            <person name="Powell A.J."/>
            <person name="Barry K."/>
            <person name="Miller A.N."/>
            <person name="Grigoriev I.V."/>
            <person name="Debuchy R."/>
            <person name="Gladieux P."/>
            <person name="Thoren M.H."/>
            <person name="Johannesson H."/>
        </authorList>
    </citation>
    <scope>NUCLEOTIDE SEQUENCE</scope>
    <source>
        <strain evidence="1">CBS 757.83</strain>
    </source>
</reference>
<accession>A0AAN6QCU9</accession>
<gene>
    <name evidence="1" type="ORF">N658DRAFT_491066</name>
</gene>
<proteinExistence type="predicted"/>
<organism evidence="1 2">
    <name type="scientific">Parathielavia hyrcaniae</name>
    <dbReference type="NCBI Taxonomy" id="113614"/>
    <lineage>
        <taxon>Eukaryota</taxon>
        <taxon>Fungi</taxon>
        <taxon>Dikarya</taxon>
        <taxon>Ascomycota</taxon>
        <taxon>Pezizomycotina</taxon>
        <taxon>Sordariomycetes</taxon>
        <taxon>Sordariomycetidae</taxon>
        <taxon>Sordariales</taxon>
        <taxon>Chaetomiaceae</taxon>
        <taxon>Parathielavia</taxon>
    </lineage>
</organism>
<protein>
    <submittedName>
        <fullName evidence="1">Uncharacterized protein</fullName>
    </submittedName>
</protein>
<dbReference type="EMBL" id="MU863624">
    <property type="protein sequence ID" value="KAK4106444.1"/>
    <property type="molecule type" value="Genomic_DNA"/>
</dbReference>
<name>A0AAN6QCU9_9PEZI</name>
<keyword evidence="2" id="KW-1185">Reference proteome</keyword>
<sequence length="158" mass="17476">MAWLLGAPAADSNCVVIPNGATRLVHTTGGAVSCVARQDDKQQTVFPRRSEGLAWPYLGRLQRADVVKRLPSKTRVPNRTLYFCVYHVLVRRYPDVVRTRRIMGARIMGLFTSGLHPDFGEGDFGDFYAKIPSIFSVESMQGGGFGCELARQKMVGIV</sequence>
<dbReference type="AlphaFoldDB" id="A0AAN6QCU9"/>
<comment type="caution">
    <text evidence="1">The sequence shown here is derived from an EMBL/GenBank/DDBJ whole genome shotgun (WGS) entry which is preliminary data.</text>
</comment>